<accession>A0A6J5TJ25</accession>
<organism evidence="1 2">
    <name type="scientific">Prunus armeniaca</name>
    <name type="common">Apricot</name>
    <name type="synonym">Armeniaca vulgaris</name>
    <dbReference type="NCBI Taxonomy" id="36596"/>
    <lineage>
        <taxon>Eukaryota</taxon>
        <taxon>Viridiplantae</taxon>
        <taxon>Streptophyta</taxon>
        <taxon>Embryophyta</taxon>
        <taxon>Tracheophyta</taxon>
        <taxon>Spermatophyta</taxon>
        <taxon>Magnoliopsida</taxon>
        <taxon>eudicotyledons</taxon>
        <taxon>Gunneridae</taxon>
        <taxon>Pentapetalae</taxon>
        <taxon>rosids</taxon>
        <taxon>fabids</taxon>
        <taxon>Rosales</taxon>
        <taxon>Rosaceae</taxon>
        <taxon>Amygdaloideae</taxon>
        <taxon>Amygdaleae</taxon>
        <taxon>Prunus</taxon>
    </lineage>
</organism>
<evidence type="ECO:0000313" key="1">
    <source>
        <dbReference type="EMBL" id="CAB4263599.1"/>
    </source>
</evidence>
<dbReference type="Proteomes" id="UP000507222">
    <property type="component" value="Unassembled WGS sequence"/>
</dbReference>
<evidence type="ECO:0000313" key="2">
    <source>
        <dbReference type="Proteomes" id="UP000507222"/>
    </source>
</evidence>
<proteinExistence type="predicted"/>
<name>A0A6J5TJ25_PRUAR</name>
<reference evidence="1 2" key="1">
    <citation type="submission" date="2020-05" db="EMBL/GenBank/DDBJ databases">
        <authorList>
            <person name="Campoy J."/>
            <person name="Schneeberger K."/>
            <person name="Spophaly S."/>
        </authorList>
    </citation>
    <scope>NUCLEOTIDE SEQUENCE [LARGE SCALE GENOMIC DNA]</scope>
    <source>
        <strain evidence="1">PruArmRojPasFocal</strain>
    </source>
</reference>
<protein>
    <submittedName>
        <fullName evidence="1">Uncharacterized protein</fullName>
    </submittedName>
</protein>
<dbReference type="EMBL" id="CAEKDK010000001">
    <property type="protein sequence ID" value="CAB4263599.1"/>
    <property type="molecule type" value="Genomic_DNA"/>
</dbReference>
<gene>
    <name evidence="1" type="ORF">CURHAP_LOCUS4129</name>
</gene>
<sequence>MVADRGGNHIISRFNGEDGEQCGVEQLALQQYAGEGWDVTFSDIPNVFCTRFQTWSRFSGFRVCSVAMLSRSMIQVYEFNDKADMKLMSNGKINKED</sequence>
<dbReference type="AlphaFoldDB" id="A0A6J5TJ25"/>